<keyword evidence="2" id="KW-0238">DNA-binding</keyword>
<sequence length="237" mass="26365">MAATARPGRLPELVADQIQAEILATRLEPGAQLPTESQLTERHDVSRTVIREAARILEQRGLVDIRPGRGMTVTRPSTTPIARHYALLLKATPDAFDQLMDLRVLVETCIAGLAAQHRTDHDLAMLQASIDAAERHRDDYEAGLRDDLNFHLLLGGASGNAIMSLLVEPINECLRESYRVPSAYVVKLQVSIAEHQAILDAIRDRDAEAAREATRQHLERIRQHPEDLFDRPDGAAR</sequence>
<dbReference type="SMART" id="SM00345">
    <property type="entry name" value="HTH_GNTR"/>
    <property type="match status" value="1"/>
</dbReference>
<accession>A0ABV6MBQ3</accession>
<proteinExistence type="predicted"/>
<evidence type="ECO:0000256" key="1">
    <source>
        <dbReference type="ARBA" id="ARBA00023015"/>
    </source>
</evidence>
<dbReference type="Proteomes" id="UP001589867">
    <property type="component" value="Unassembled WGS sequence"/>
</dbReference>
<dbReference type="Gene3D" id="1.10.10.10">
    <property type="entry name" value="Winged helix-like DNA-binding domain superfamily/Winged helix DNA-binding domain"/>
    <property type="match status" value="1"/>
</dbReference>
<dbReference type="Gene3D" id="1.20.120.530">
    <property type="entry name" value="GntR ligand-binding domain-like"/>
    <property type="match status" value="1"/>
</dbReference>
<dbReference type="InterPro" id="IPR036390">
    <property type="entry name" value="WH_DNA-bd_sf"/>
</dbReference>
<evidence type="ECO:0000313" key="5">
    <source>
        <dbReference type="EMBL" id="MFC0532036.1"/>
    </source>
</evidence>
<comment type="caution">
    <text evidence="5">The sequence shown here is derived from an EMBL/GenBank/DDBJ whole genome shotgun (WGS) entry which is preliminary data.</text>
</comment>
<feature type="domain" description="HTH gntR-type" evidence="4">
    <location>
        <begin position="8"/>
        <end position="76"/>
    </location>
</feature>
<organism evidence="5 6">
    <name type="scientific">Phytohabitans kaempferiae</name>
    <dbReference type="NCBI Taxonomy" id="1620943"/>
    <lineage>
        <taxon>Bacteria</taxon>
        <taxon>Bacillati</taxon>
        <taxon>Actinomycetota</taxon>
        <taxon>Actinomycetes</taxon>
        <taxon>Micromonosporales</taxon>
        <taxon>Micromonosporaceae</taxon>
    </lineage>
</organism>
<dbReference type="EMBL" id="JBHLUH010000064">
    <property type="protein sequence ID" value="MFC0532036.1"/>
    <property type="molecule type" value="Genomic_DNA"/>
</dbReference>
<keyword evidence="3" id="KW-0804">Transcription</keyword>
<dbReference type="InterPro" id="IPR011711">
    <property type="entry name" value="GntR_C"/>
</dbReference>
<dbReference type="PRINTS" id="PR00035">
    <property type="entry name" value="HTHGNTR"/>
</dbReference>
<dbReference type="Pfam" id="PF07729">
    <property type="entry name" value="FCD"/>
    <property type="match status" value="1"/>
</dbReference>
<keyword evidence="6" id="KW-1185">Reference proteome</keyword>
<dbReference type="CDD" id="cd07377">
    <property type="entry name" value="WHTH_GntR"/>
    <property type="match status" value="1"/>
</dbReference>
<dbReference type="RefSeq" id="WP_377257501.1">
    <property type="nucleotide sequence ID" value="NZ_JBHLUH010000064.1"/>
</dbReference>
<protein>
    <submittedName>
        <fullName evidence="5">FadR/GntR family transcriptional regulator</fullName>
    </submittedName>
</protein>
<reference evidence="5 6" key="1">
    <citation type="submission" date="2024-09" db="EMBL/GenBank/DDBJ databases">
        <authorList>
            <person name="Sun Q."/>
            <person name="Mori K."/>
        </authorList>
    </citation>
    <scope>NUCLEOTIDE SEQUENCE [LARGE SCALE GENOMIC DNA]</scope>
    <source>
        <strain evidence="5 6">TBRC 3947</strain>
    </source>
</reference>
<gene>
    <name evidence="5" type="ORF">ACFFIA_30730</name>
</gene>
<name>A0ABV6MBQ3_9ACTN</name>
<evidence type="ECO:0000259" key="4">
    <source>
        <dbReference type="PROSITE" id="PS50949"/>
    </source>
</evidence>
<dbReference type="PROSITE" id="PS50949">
    <property type="entry name" value="HTH_GNTR"/>
    <property type="match status" value="1"/>
</dbReference>
<evidence type="ECO:0000313" key="6">
    <source>
        <dbReference type="Proteomes" id="UP001589867"/>
    </source>
</evidence>
<evidence type="ECO:0000256" key="2">
    <source>
        <dbReference type="ARBA" id="ARBA00023125"/>
    </source>
</evidence>
<dbReference type="PANTHER" id="PTHR43537">
    <property type="entry name" value="TRANSCRIPTIONAL REGULATOR, GNTR FAMILY"/>
    <property type="match status" value="1"/>
</dbReference>
<dbReference type="InterPro" id="IPR008920">
    <property type="entry name" value="TF_FadR/GntR_C"/>
</dbReference>
<evidence type="ECO:0000256" key="3">
    <source>
        <dbReference type="ARBA" id="ARBA00023163"/>
    </source>
</evidence>
<keyword evidence="1" id="KW-0805">Transcription regulation</keyword>
<dbReference type="Pfam" id="PF00392">
    <property type="entry name" value="GntR"/>
    <property type="match status" value="1"/>
</dbReference>
<dbReference type="InterPro" id="IPR000524">
    <property type="entry name" value="Tscrpt_reg_HTH_GntR"/>
</dbReference>
<dbReference type="PANTHER" id="PTHR43537:SF5">
    <property type="entry name" value="UXU OPERON TRANSCRIPTIONAL REGULATOR"/>
    <property type="match status" value="1"/>
</dbReference>
<dbReference type="SMART" id="SM00895">
    <property type="entry name" value="FCD"/>
    <property type="match status" value="1"/>
</dbReference>
<dbReference type="SUPFAM" id="SSF48008">
    <property type="entry name" value="GntR ligand-binding domain-like"/>
    <property type="match status" value="1"/>
</dbReference>
<dbReference type="InterPro" id="IPR036388">
    <property type="entry name" value="WH-like_DNA-bd_sf"/>
</dbReference>
<dbReference type="SUPFAM" id="SSF46785">
    <property type="entry name" value="Winged helix' DNA-binding domain"/>
    <property type="match status" value="1"/>
</dbReference>